<dbReference type="Gene3D" id="2.40.50.140">
    <property type="entry name" value="Nucleic acid-binding proteins"/>
    <property type="match status" value="1"/>
</dbReference>
<feature type="compositionally biased region" description="Basic and acidic residues" evidence="1">
    <location>
        <begin position="1403"/>
        <end position="1419"/>
    </location>
</feature>
<feature type="compositionally biased region" description="Acidic residues" evidence="1">
    <location>
        <begin position="657"/>
        <end position="678"/>
    </location>
</feature>
<feature type="region of interest" description="Disordered" evidence="1">
    <location>
        <begin position="277"/>
        <end position="359"/>
    </location>
</feature>
<feature type="compositionally biased region" description="Basic and acidic residues" evidence="1">
    <location>
        <begin position="883"/>
        <end position="894"/>
    </location>
</feature>
<accession>A0AAE0X5L1</accession>
<evidence type="ECO:0000256" key="1">
    <source>
        <dbReference type="SAM" id="MobiDB-lite"/>
    </source>
</evidence>
<evidence type="ECO:0000313" key="3">
    <source>
        <dbReference type="EMBL" id="KAK3685540.1"/>
    </source>
</evidence>
<dbReference type="InterPro" id="IPR012340">
    <property type="entry name" value="NA-bd_OB-fold"/>
</dbReference>
<reference evidence="3" key="2">
    <citation type="submission" date="2023-06" db="EMBL/GenBank/DDBJ databases">
        <authorList>
            <consortium name="Lawrence Berkeley National Laboratory"/>
            <person name="Haridas S."/>
            <person name="Hensen N."/>
            <person name="Bonometti L."/>
            <person name="Westerberg I."/>
            <person name="Brannstrom I.O."/>
            <person name="Guillou S."/>
            <person name="Cros-Aarteil S."/>
            <person name="Calhoun S."/>
            <person name="Kuo A."/>
            <person name="Mondo S."/>
            <person name="Pangilinan J."/>
            <person name="Riley R."/>
            <person name="Labutti K."/>
            <person name="Andreopoulos B."/>
            <person name="Lipzen A."/>
            <person name="Chen C."/>
            <person name="Yanf M."/>
            <person name="Daum C."/>
            <person name="Ng V."/>
            <person name="Clum A."/>
            <person name="Steindorff A."/>
            <person name="Ohm R."/>
            <person name="Martin F."/>
            <person name="Silar P."/>
            <person name="Natvig D."/>
            <person name="Lalanne C."/>
            <person name="Gautier V."/>
            <person name="Ament-Velasquez S.L."/>
            <person name="Kruys A."/>
            <person name="Hutchinson M.I."/>
            <person name="Powell A.J."/>
            <person name="Barry K."/>
            <person name="Miller A.N."/>
            <person name="Grigoriev I.V."/>
            <person name="Debuchy R."/>
            <person name="Gladieux P."/>
            <person name="Thoren M.H."/>
            <person name="Johannesson H."/>
        </authorList>
    </citation>
    <scope>NUCLEOTIDE SEQUENCE</scope>
    <source>
        <strain evidence="3">CBS 314.62</strain>
    </source>
</reference>
<feature type="compositionally biased region" description="Acidic residues" evidence="1">
    <location>
        <begin position="995"/>
        <end position="1004"/>
    </location>
</feature>
<dbReference type="GO" id="GO:0000723">
    <property type="term" value="P:telomere maintenance"/>
    <property type="evidence" value="ECO:0007669"/>
    <property type="project" value="InterPro"/>
</dbReference>
<feature type="compositionally biased region" description="Polar residues" evidence="1">
    <location>
        <begin position="153"/>
        <end position="164"/>
    </location>
</feature>
<feature type="compositionally biased region" description="Low complexity" evidence="1">
    <location>
        <begin position="289"/>
        <end position="298"/>
    </location>
</feature>
<gene>
    <name evidence="3" type="ORF">B0T22DRAFT_537851</name>
</gene>
<feature type="compositionally biased region" description="Low complexity" evidence="1">
    <location>
        <begin position="1562"/>
        <end position="1571"/>
    </location>
</feature>
<feature type="compositionally biased region" description="Basic and acidic residues" evidence="1">
    <location>
        <begin position="1320"/>
        <end position="1337"/>
    </location>
</feature>
<dbReference type="GO" id="GO:0000781">
    <property type="term" value="C:chromosome, telomeric region"/>
    <property type="evidence" value="ECO:0007669"/>
    <property type="project" value="InterPro"/>
</dbReference>
<feature type="compositionally biased region" description="Acidic residues" evidence="1">
    <location>
        <begin position="629"/>
        <end position="647"/>
    </location>
</feature>
<dbReference type="Proteomes" id="UP001270362">
    <property type="component" value="Unassembled WGS sequence"/>
</dbReference>
<feature type="compositionally biased region" description="Basic and acidic residues" evidence="1">
    <location>
        <begin position="593"/>
        <end position="607"/>
    </location>
</feature>
<feature type="compositionally biased region" description="Basic and acidic residues" evidence="1">
    <location>
        <begin position="299"/>
        <end position="317"/>
    </location>
</feature>
<proteinExistence type="predicted"/>
<dbReference type="GO" id="GO:0003677">
    <property type="term" value="F:DNA binding"/>
    <property type="evidence" value="ECO:0007669"/>
    <property type="project" value="InterPro"/>
</dbReference>
<feature type="compositionally biased region" description="Polar residues" evidence="1">
    <location>
        <begin position="1522"/>
        <end position="1531"/>
    </location>
</feature>
<name>A0AAE0X5L1_9PEZI</name>
<protein>
    <recommendedName>
        <fullName evidence="2">Telomeric single stranded DNA binding POT1/Cdc13 domain-containing protein</fullName>
    </recommendedName>
</protein>
<feature type="region of interest" description="Disordered" evidence="1">
    <location>
        <begin position="205"/>
        <end position="264"/>
    </location>
</feature>
<feature type="compositionally biased region" description="Low complexity" evidence="1">
    <location>
        <begin position="693"/>
        <end position="702"/>
    </location>
</feature>
<sequence length="1761" mass="191261">MAALLESRAATPIAQLSPDLPDQASRAVRGEVTITWPYNSVTHTFAFLVAEPDVRLRRAKGQVRIELHGPSAKAVAECGLGGGDQVLFSLDGVEWATDASPGRMPGARLEWQLRFNDKLQLQATLSESSETKLISVDHPLVESPAEPSRERQQTPAEPESNTPEETPVIRRLADLGMNEYPSPAFIKRARMSYGSLFEDGLDIFEEDGGARGKGRKRTRFGRDSSAWRYASQSPSPEPESPVQDDMEEDPIQETPSAPSPNIQMMDEGCQTVELDIPTGATLSPPLPVEATTAAAPSEAPREAPREPPRELAQEVTKDASVPASPHVDQRAIPEPFLGSFPETPRKQNSPSPHVEPIEQPTLRYDAVVNQELSQTSREQAAYVHDNANTLFGISKPINHGLSMFGTSPTVQLDRSFNLADQVRFGFSHTPQTTQSLAEHNGLPTAQNDYGKPDAYPVSYLDEPAPNKYAEMQSYVDIAEDEMELVQGHDVGTQPPIAESFDRVRWEMQTQSPHYNQIEGGHFGMDALIEGTRIAAEEPLLHSDAIPPQGIPAGFSSYGPIPAVDSAMVNTGDSARHSGYRETEDLAGNAETRSYSDEDVGVKDTQDAEHDDYDQQLEEGDYDQRSYNVPDDDDEGLSIEDDEIEQEAEDRYGGGETFSEDDYGEDWEGEDGEDYDSEDSYLSNDPPPNLSQRPASTAAPSAPVVISLLSDSEDDDDDSPPPQKPSDNIAPQRSAPEKPLTDASQPTTGETAYIAPQHGQNLSSMDQRTNVDHTFGSYLQDNPELSATDVISGPGVSGSNHRSSALGADELESEEDEEDIIGDGDESEVDASYDRPSSPVLSEDSGSEEGRSIVADDETVEDKEALGQESGPLSNAGNGQLDVNVEKDTDDKEVFVRNPSPASGQDKEEVGGEIEDVEADIKAVDGDFEVDEDADADEAEVENEDDRASIFSDEDEADIDVENEDDQASLLSDASADEVLDQDKAFVDQHEPEHPDSEEEDDNVDKEELAAEVAELQDPDTSNEDTANNAMAVEDDMLAHQLDEETEQASVQHDIDNAMDEDQASTNLNEATEADQPMSDVSVQETTDGDIEMTDAPLPSPEDSFQERPPLEEDDRGETTETAHAASDVPGTTETVIRSEVFESNVVETQLGSDLEPVVQHAEQTQVLVLETNRTITMEPSHPTSRVISGNHTDDINLPSPPFTQPLGISAQDNEITMVPSPAASRPASKNGNRRHQLLTPMQSQLMGLMASQPSLVDDHVLTDDPAPVDDYVVIDASSQVLPTDTRPSSPLRSEAQAGSSSSPGPKGTIETEERLDEDLAENRDRKTTSAELHHEASGDVQIEAGNTISDAPSPRKYDVVVEIQGPKEDAERYASVPAEPQSSTNGDGSPLNDRLIVPTTPEPLERQAHQDGKDKEVTPRQRSISARTSPRVLRARTPAGIAKEAVQEEITVRPLSDQEQDLEQGHEQIVDSQTVQRGAHSQTQSSPSSPDLSIHLARQSVAAKSRKQPPMPLRTSPRVTRARSNSIQMSASPEGEDSSASLARASVASPSKLSMTSEVEDSSVSLAKASLASPSRLSADIDGGRLKSELQKRLRNLPDCVSLKSLRPYVEKYLNVVGVVVSQPSQPARAKGGPREYMMSFNITDPAASPPNLVVEVQLYRPHKDSLPVVKPGDAILLQRFQAKSVSKKGFGLRTGNDSAWAVWDGDADDAPQIKGPPVEDYADYSEYMLALKAWYNALDDGARGKLDKANKKFEDLNSAK</sequence>
<feature type="compositionally biased region" description="Basic and acidic residues" evidence="1">
    <location>
        <begin position="980"/>
        <end position="994"/>
    </location>
</feature>
<feature type="compositionally biased region" description="Basic and acidic residues" evidence="1">
    <location>
        <begin position="1353"/>
        <end position="1372"/>
    </location>
</feature>
<feature type="compositionally biased region" description="Acidic residues" evidence="1">
    <location>
        <begin position="808"/>
        <end position="830"/>
    </location>
</feature>
<dbReference type="SMART" id="SM00976">
    <property type="entry name" value="Telo_bind"/>
    <property type="match status" value="1"/>
</dbReference>
<organism evidence="3 4">
    <name type="scientific">Podospora appendiculata</name>
    <dbReference type="NCBI Taxonomy" id="314037"/>
    <lineage>
        <taxon>Eukaryota</taxon>
        <taxon>Fungi</taxon>
        <taxon>Dikarya</taxon>
        <taxon>Ascomycota</taxon>
        <taxon>Pezizomycotina</taxon>
        <taxon>Sordariomycetes</taxon>
        <taxon>Sordariomycetidae</taxon>
        <taxon>Sordariales</taxon>
        <taxon>Podosporaceae</taxon>
        <taxon>Podospora</taxon>
    </lineage>
</organism>
<feature type="compositionally biased region" description="Polar residues" evidence="1">
    <location>
        <begin position="1470"/>
        <end position="1491"/>
    </location>
</feature>
<feature type="region of interest" description="Disordered" evidence="1">
    <location>
        <begin position="568"/>
        <end position="1132"/>
    </location>
</feature>
<dbReference type="CDD" id="cd04497">
    <property type="entry name" value="hPOT1_OB1_like"/>
    <property type="match status" value="1"/>
</dbReference>
<feature type="compositionally biased region" description="Polar residues" evidence="1">
    <location>
        <begin position="253"/>
        <end position="262"/>
    </location>
</feature>
<dbReference type="EMBL" id="JAULSO010000003">
    <property type="protein sequence ID" value="KAK3685540.1"/>
    <property type="molecule type" value="Genomic_DNA"/>
</dbReference>
<feature type="compositionally biased region" description="Low complexity" evidence="1">
    <location>
        <begin position="1538"/>
        <end position="1551"/>
    </location>
</feature>
<dbReference type="InterPro" id="IPR011564">
    <property type="entry name" value="Telomer_end-bd_POT1/Cdc13"/>
</dbReference>
<feature type="domain" description="Telomeric single stranded DNA binding POT1/Cdc13" evidence="2">
    <location>
        <begin position="1600"/>
        <end position="1737"/>
    </location>
</feature>
<feature type="compositionally biased region" description="Basic and acidic residues" evidence="1">
    <location>
        <begin position="573"/>
        <end position="583"/>
    </location>
</feature>
<feature type="region of interest" description="Disordered" evidence="1">
    <location>
        <begin position="132"/>
        <end position="167"/>
    </location>
</feature>
<feature type="compositionally biased region" description="Acidic residues" evidence="1">
    <location>
        <begin position="608"/>
        <end position="620"/>
    </location>
</feature>
<dbReference type="SUPFAM" id="SSF50249">
    <property type="entry name" value="Nucleic acid-binding proteins"/>
    <property type="match status" value="1"/>
</dbReference>
<feature type="compositionally biased region" description="Acidic residues" evidence="1">
    <location>
        <begin position="951"/>
        <end position="966"/>
    </location>
</feature>
<evidence type="ECO:0000313" key="4">
    <source>
        <dbReference type="Proteomes" id="UP001270362"/>
    </source>
</evidence>
<feature type="compositionally biased region" description="Acidic residues" evidence="1">
    <location>
        <begin position="242"/>
        <end position="251"/>
    </location>
</feature>
<feature type="compositionally biased region" description="Acidic residues" evidence="1">
    <location>
        <begin position="925"/>
        <end position="944"/>
    </location>
</feature>
<feature type="compositionally biased region" description="Polar residues" evidence="1">
    <location>
        <begin position="1277"/>
        <end position="1303"/>
    </location>
</feature>
<comment type="caution">
    <text evidence="3">The sequence shown here is derived from an EMBL/GenBank/DDBJ whole genome shotgun (WGS) entry which is preliminary data.</text>
</comment>
<evidence type="ECO:0000259" key="2">
    <source>
        <dbReference type="SMART" id="SM00976"/>
    </source>
</evidence>
<reference evidence="3" key="1">
    <citation type="journal article" date="2023" name="Mol. Phylogenet. Evol.">
        <title>Genome-scale phylogeny and comparative genomics of the fungal order Sordariales.</title>
        <authorList>
            <person name="Hensen N."/>
            <person name="Bonometti L."/>
            <person name="Westerberg I."/>
            <person name="Brannstrom I.O."/>
            <person name="Guillou S."/>
            <person name="Cros-Aarteil S."/>
            <person name="Calhoun S."/>
            <person name="Haridas S."/>
            <person name="Kuo A."/>
            <person name="Mondo S."/>
            <person name="Pangilinan J."/>
            <person name="Riley R."/>
            <person name="LaButti K."/>
            <person name="Andreopoulos B."/>
            <person name="Lipzen A."/>
            <person name="Chen C."/>
            <person name="Yan M."/>
            <person name="Daum C."/>
            <person name="Ng V."/>
            <person name="Clum A."/>
            <person name="Steindorff A."/>
            <person name="Ohm R.A."/>
            <person name="Martin F."/>
            <person name="Silar P."/>
            <person name="Natvig D.O."/>
            <person name="Lalanne C."/>
            <person name="Gautier V."/>
            <person name="Ament-Velasquez S.L."/>
            <person name="Kruys A."/>
            <person name="Hutchinson M.I."/>
            <person name="Powell A.J."/>
            <person name="Barry K."/>
            <person name="Miller A.N."/>
            <person name="Grigoriev I.V."/>
            <person name="Debuchy R."/>
            <person name="Gladieux P."/>
            <person name="Hiltunen Thoren M."/>
            <person name="Johannesson H."/>
        </authorList>
    </citation>
    <scope>NUCLEOTIDE SEQUENCE</scope>
    <source>
        <strain evidence="3">CBS 314.62</strain>
    </source>
</reference>
<feature type="compositionally biased region" description="Polar residues" evidence="1">
    <location>
        <begin position="757"/>
        <end position="767"/>
    </location>
</feature>
<keyword evidence="4" id="KW-1185">Reference proteome</keyword>
<feature type="compositionally biased region" description="Basic and acidic residues" evidence="1">
    <location>
        <begin position="1104"/>
        <end position="1120"/>
    </location>
</feature>
<feature type="region of interest" description="Disordered" evidence="1">
    <location>
        <begin position="1277"/>
        <end position="1571"/>
    </location>
</feature>